<dbReference type="InterPro" id="IPR056787">
    <property type="entry name" value="OB_HELZ2"/>
</dbReference>
<dbReference type="SUPFAM" id="SSF52540">
    <property type="entry name" value="P-loop containing nucleoside triphosphate hydrolases"/>
    <property type="match status" value="1"/>
</dbReference>
<dbReference type="CDD" id="cd18808">
    <property type="entry name" value="SF1_C_Upf1"/>
    <property type="match status" value="1"/>
</dbReference>
<dbReference type="EMBL" id="JBJQND010000008">
    <property type="protein sequence ID" value="KAL3868506.1"/>
    <property type="molecule type" value="Genomic_DNA"/>
</dbReference>
<sequence>MHEVRPLLEELEQISVELERDEKWDKCCFVSHNLYDLYVKAEPHNLWTHQLIMTSKKRMVLRMARCTYQTKDFASVNRNCKFVLEQLCEYDCVEALMLWAKSLWKTKKYDVALKKANIALECCKERERVEEARCRYRKKIKRCKSKRIENTYNQEDNIPQTSETLTMKTTQSSHSTVLKTDLLYERTRSPSSIPLSETILDGSSTSNDNDTDASNHPASLSAWTSPVKIGRKRQKRKCRNLSGINTKILGNIVTWTGSIISKQRSLSLNIENLEDLYWSELDDDMNHSSISIDSSNYEDKAKTDFRDNTNINDDKVSYFERSRMFFNKQNDNSTKEELNMAKMLQTGLELDEDFLKKFTSKPQRPPFYEKELSEGELQKRIKEQPNRYKKCYFQIKFVHLAYCTPVDQNDDIKKIEISGRSKAGQALSDDIVWVEILDKEYLSTQEAKVFGKVVKIIKRNRKENTKHPVYACTIDNLESHLMKPICNTLPKIHVLNQTILSKCPELKKYKVELHKYDPVSKKLEFERLINIPPEKRNSFVFLVVYMGWTRHHVYPRGAVIKVLLCADDLDSSNDLDSGIKLLDIQYEVPGLYSSQTVKHIESIMSGHVDTEPTEALRVCQEDLISTSLRVFTIDPPGSKDLDDALSIEKIGNGYQVGVHISDVTAFVQKGDPVDTEAQQRVTTFYSGVRSPHHMIPEPLSQNLCSLLPGKCRRCISVLFNMTNDGRVVGQPSIKKTVIKSSKRFTYEEVQDIINKTSTEVDRGIREDIDKLFRLAILMRKTRLGNSMYALKVELGDETDKDKLSKTLEAHYLVEEFMILANKTVAEILIKEFPDLVPLRCQNPPPNGESQNWLKKQGEIVDLLLCLQDRDILNDKSKKRPSIESINGSNSQLLIPVQENIFQILHSMPSPKAIKCMKTDGLHPLQYLAHQEWLQIQEYTDYRCSGSLKNISTEGKHFRLEMCRYTHFTSPIRRYVDQIVHRLLHCFIDGKEATYTQKEVEELCVRINTVTQRAKAYQKHCTSLTFAVKLKQKPTMFYCYVSNVTDRSLHLCTPALRFVHYIHRELPFNLLNISTKQALKQDTKTNRDIVTVEWQKCLYEVGVSSTITRHISTIDPNQHVVYVPCKDWVHALQSALRENADGVFETFRNITPALSWLPSSHDADEDASTETNGSTMKAPHSKFSTTFAYGQVIKVQMMAAVQKGILAPCLQLYDMTKNVICCLQHVEDPVKCLCFYSTKPTLERYPDVKQYLYRWLPLVIMEAATSSIHNEEGFTICNLPVTFSERTGHFRLQTAFCFERNIEISGHGAYELAEKNDDTCENESQEENDSASHGWLCIRHKEPEKQESLTPSSVWVVHGQIKKVEKITQQDEVSVHFEICDLSTVSDDNKKECTVEFLIKLDVDRRTEIYLKSLKAASDLAKKIALNRKIPKLGTGKSYTGIKLLYLFNKINKQWEKKGNLRKQVLFCGPSNNSVDQIARWMKNRLEKHCPSIVRMYGRSIEATDFPIRGKAFQSKQSMHGSKAAKDLKHISLHHLIREKSKPFAEEINTFDESFKLPDYIPDHKEVQKYVHLLKVATVEELKKHDVILCTTAVASNKLLKGTDIYQIIIDEAAMCTEPQCLVPIIATKAEQVVLIGDHKQLQPIIMCKEAAELGLEKSLFERYAESQCCDKNNIQYTLLEIQYRMHPRICDFPSQEFYDNKLITEYQVNYWKEGYKRKGQWISRPLKMWPHKNYTHVFCHIVGQEEVLTVSTKEGNEYSRSNMEEVKQVVKVFSHMVNSEKVKSNQICVISQYNAQCHKLRNELSTQRFQCLNVNTVVGSQGGEWDYVIFSTVRSLPEFMIEHNPTFGWCKQNLGFITDHHQINVALTRAKKGIIIVGNQNLLQCDEVWKRLIYLYKQRGCIKTAEEFP</sequence>
<accession>A0ABD3W3Q2</accession>
<dbReference type="InterPro" id="IPR001900">
    <property type="entry name" value="RNase_II/R"/>
</dbReference>
<comment type="caution">
    <text evidence="8">The sequence shown here is derived from an EMBL/GenBank/DDBJ whole genome shotgun (WGS) entry which is preliminary data.</text>
</comment>
<name>A0ABD3W3Q2_SINWO</name>
<dbReference type="SMART" id="SM00955">
    <property type="entry name" value="RNB"/>
    <property type="match status" value="1"/>
</dbReference>
<evidence type="ECO:0000256" key="2">
    <source>
        <dbReference type="ARBA" id="ARBA00022741"/>
    </source>
</evidence>
<evidence type="ECO:0000256" key="3">
    <source>
        <dbReference type="ARBA" id="ARBA00022801"/>
    </source>
</evidence>
<dbReference type="FunFam" id="3.40.50.300:FF:001313">
    <property type="entry name" value="Helicase with zinc finger domain 2"/>
    <property type="match status" value="1"/>
</dbReference>
<dbReference type="InterPro" id="IPR041677">
    <property type="entry name" value="DNA2/NAM7_AAA_11"/>
</dbReference>
<dbReference type="Pfam" id="PF25049">
    <property type="entry name" value="OB_HELZ2"/>
    <property type="match status" value="1"/>
</dbReference>
<protein>
    <recommendedName>
        <fullName evidence="7">RNB domain-containing protein</fullName>
    </recommendedName>
</protein>
<evidence type="ECO:0000259" key="7">
    <source>
        <dbReference type="SMART" id="SM00955"/>
    </source>
</evidence>
<evidence type="ECO:0000256" key="4">
    <source>
        <dbReference type="ARBA" id="ARBA00022806"/>
    </source>
</evidence>
<keyword evidence="9" id="KW-1185">Reference proteome</keyword>
<dbReference type="Pfam" id="PF13087">
    <property type="entry name" value="AAA_12"/>
    <property type="match status" value="1"/>
</dbReference>
<evidence type="ECO:0000256" key="5">
    <source>
        <dbReference type="ARBA" id="ARBA00022840"/>
    </source>
</evidence>
<dbReference type="InterPro" id="IPR047187">
    <property type="entry name" value="SF1_C_Upf1"/>
</dbReference>
<dbReference type="Proteomes" id="UP001634394">
    <property type="component" value="Unassembled WGS sequence"/>
</dbReference>
<evidence type="ECO:0000256" key="6">
    <source>
        <dbReference type="SAM" id="MobiDB-lite"/>
    </source>
</evidence>
<dbReference type="Pfam" id="PF13086">
    <property type="entry name" value="AAA_11"/>
    <property type="match status" value="1"/>
</dbReference>
<feature type="compositionally biased region" description="Low complexity" evidence="6">
    <location>
        <begin position="201"/>
        <end position="215"/>
    </location>
</feature>
<comment type="similarity">
    <text evidence="1">Belongs to the DNA2/NAM7 helicase family.</text>
</comment>
<dbReference type="GO" id="GO:0005524">
    <property type="term" value="F:ATP binding"/>
    <property type="evidence" value="ECO:0007669"/>
    <property type="project" value="UniProtKB-KW"/>
</dbReference>
<dbReference type="InterPro" id="IPR027417">
    <property type="entry name" value="P-loop_NTPase"/>
</dbReference>
<reference evidence="8 9" key="1">
    <citation type="submission" date="2024-11" db="EMBL/GenBank/DDBJ databases">
        <title>Chromosome-level genome assembly of the freshwater bivalve Anodonta woodiana.</title>
        <authorList>
            <person name="Chen X."/>
        </authorList>
    </citation>
    <scope>NUCLEOTIDE SEQUENCE [LARGE SCALE GENOMIC DNA]</scope>
    <source>
        <strain evidence="8">MN2024</strain>
        <tissue evidence="8">Gills</tissue>
    </source>
</reference>
<keyword evidence="4" id="KW-0347">Helicase</keyword>
<proteinExistence type="inferred from homology"/>
<dbReference type="PANTHER" id="PTHR43788:SF16">
    <property type="entry name" value="HELICASE WITH ZINC FINGER 2"/>
    <property type="match status" value="1"/>
</dbReference>
<feature type="domain" description="RNB" evidence="7">
    <location>
        <begin position="620"/>
        <end position="989"/>
    </location>
</feature>
<dbReference type="Pfam" id="PF00773">
    <property type="entry name" value="RNB"/>
    <property type="match status" value="1"/>
</dbReference>
<evidence type="ECO:0000256" key="1">
    <source>
        <dbReference type="ARBA" id="ARBA00007913"/>
    </source>
</evidence>
<evidence type="ECO:0000313" key="9">
    <source>
        <dbReference type="Proteomes" id="UP001634394"/>
    </source>
</evidence>
<keyword evidence="2" id="KW-0547">Nucleotide-binding</keyword>
<dbReference type="SUPFAM" id="SSF50249">
    <property type="entry name" value="Nucleic acid-binding proteins"/>
    <property type="match status" value="2"/>
</dbReference>
<gene>
    <name evidence="8" type="ORF">ACJMK2_041307</name>
</gene>
<dbReference type="InterPro" id="IPR041679">
    <property type="entry name" value="DNA2/NAM7-like_C"/>
</dbReference>
<dbReference type="InterPro" id="IPR012340">
    <property type="entry name" value="NA-bd_OB-fold"/>
</dbReference>
<dbReference type="GO" id="GO:0004386">
    <property type="term" value="F:helicase activity"/>
    <property type="evidence" value="ECO:0007669"/>
    <property type="project" value="UniProtKB-KW"/>
</dbReference>
<feature type="region of interest" description="Disordered" evidence="6">
    <location>
        <begin position="193"/>
        <end position="223"/>
    </location>
</feature>
<dbReference type="InterPro" id="IPR050534">
    <property type="entry name" value="Coronavir_polyprotein_1ab"/>
</dbReference>
<dbReference type="GO" id="GO:0016787">
    <property type="term" value="F:hydrolase activity"/>
    <property type="evidence" value="ECO:0007669"/>
    <property type="project" value="UniProtKB-KW"/>
</dbReference>
<dbReference type="Gene3D" id="3.40.50.300">
    <property type="entry name" value="P-loop containing nucleotide triphosphate hydrolases"/>
    <property type="match status" value="2"/>
</dbReference>
<keyword evidence="3" id="KW-0378">Hydrolase</keyword>
<evidence type="ECO:0000313" key="8">
    <source>
        <dbReference type="EMBL" id="KAL3868506.1"/>
    </source>
</evidence>
<organism evidence="8 9">
    <name type="scientific">Sinanodonta woodiana</name>
    <name type="common">Chinese pond mussel</name>
    <name type="synonym">Anodonta woodiana</name>
    <dbReference type="NCBI Taxonomy" id="1069815"/>
    <lineage>
        <taxon>Eukaryota</taxon>
        <taxon>Metazoa</taxon>
        <taxon>Spiralia</taxon>
        <taxon>Lophotrochozoa</taxon>
        <taxon>Mollusca</taxon>
        <taxon>Bivalvia</taxon>
        <taxon>Autobranchia</taxon>
        <taxon>Heteroconchia</taxon>
        <taxon>Palaeoheterodonta</taxon>
        <taxon>Unionida</taxon>
        <taxon>Unionoidea</taxon>
        <taxon>Unionidae</taxon>
        <taxon>Unioninae</taxon>
        <taxon>Sinanodonta</taxon>
    </lineage>
</organism>
<dbReference type="PANTHER" id="PTHR43788">
    <property type="entry name" value="DNA2/NAM7 HELICASE FAMILY MEMBER"/>
    <property type="match status" value="1"/>
</dbReference>
<keyword evidence="5" id="KW-0067">ATP-binding</keyword>